<dbReference type="SUPFAM" id="SSF69318">
    <property type="entry name" value="Integrin alpha N-terminal domain"/>
    <property type="match status" value="1"/>
</dbReference>
<keyword evidence="2" id="KW-0812">Transmembrane</keyword>
<keyword evidence="1" id="KW-0732">Signal</keyword>
<evidence type="ECO:0000313" key="5">
    <source>
        <dbReference type="Proteomes" id="UP000663856"/>
    </source>
</evidence>
<evidence type="ECO:0008006" key="7">
    <source>
        <dbReference type="Google" id="ProtNLM"/>
    </source>
</evidence>
<dbReference type="EMBL" id="CAJOBG010045500">
    <property type="protein sequence ID" value="CAF4444664.1"/>
    <property type="molecule type" value="Genomic_DNA"/>
</dbReference>
<dbReference type="PANTHER" id="PTHR46580">
    <property type="entry name" value="SENSOR KINASE-RELATED"/>
    <property type="match status" value="1"/>
</dbReference>
<evidence type="ECO:0000313" key="4">
    <source>
        <dbReference type="EMBL" id="CAF4444664.1"/>
    </source>
</evidence>
<evidence type="ECO:0000256" key="1">
    <source>
        <dbReference type="ARBA" id="ARBA00022729"/>
    </source>
</evidence>
<keyword evidence="6" id="KW-1185">Reference proteome</keyword>
<protein>
    <recommendedName>
        <fullName evidence="7">VCBS repeat-containing protein</fullName>
    </recommendedName>
</protein>
<comment type="caution">
    <text evidence="3">The sequence shown here is derived from an EMBL/GenBank/DDBJ whole genome shotgun (WGS) entry which is preliminary data.</text>
</comment>
<evidence type="ECO:0000313" key="3">
    <source>
        <dbReference type="EMBL" id="CAF2157075.1"/>
    </source>
</evidence>
<dbReference type="InterPro" id="IPR028994">
    <property type="entry name" value="Integrin_alpha_N"/>
</dbReference>
<evidence type="ECO:0000256" key="2">
    <source>
        <dbReference type="SAM" id="Phobius"/>
    </source>
</evidence>
<dbReference type="AlphaFoldDB" id="A0A816YBB2"/>
<keyword evidence="2" id="KW-0472">Membrane</keyword>
<gene>
    <name evidence="4" type="ORF">OVN521_LOCUS37512</name>
    <name evidence="3" type="ORF">WKI299_LOCUS31582</name>
</gene>
<dbReference type="Proteomes" id="UP000663866">
    <property type="component" value="Unassembled WGS sequence"/>
</dbReference>
<feature type="transmembrane region" description="Helical" evidence="2">
    <location>
        <begin position="12"/>
        <end position="32"/>
    </location>
</feature>
<accession>A0A816YBB2</accession>
<dbReference type="EMBL" id="CAJNRF010014463">
    <property type="protein sequence ID" value="CAF2157075.1"/>
    <property type="molecule type" value="Genomic_DNA"/>
</dbReference>
<sequence length="191" mass="20695">MTVISDLNDDNVLVIVIVNIDFDVVGVFFGYVDGSFIEQTTYSIRTGSDPITVAIGDFNKDNKLDIVVVNFLDGNIMVLLQNGSGPFQSMSTYSTGEYSIPPYMAIADLNNDDHLDIVVTNCGYDNIGILLGYGDGIVMKQITYAIGNASKPYSVAVGDFNNDTLLYIAVANFVSNDVSILLGYGNEHFSI</sequence>
<dbReference type="Proteomes" id="UP000663856">
    <property type="component" value="Unassembled WGS sequence"/>
</dbReference>
<name>A0A816YBB2_9BILA</name>
<keyword evidence="2" id="KW-1133">Transmembrane helix</keyword>
<dbReference type="Gene3D" id="2.130.10.130">
    <property type="entry name" value="Integrin alpha, N-terminal"/>
    <property type="match status" value="1"/>
</dbReference>
<reference evidence="3" key="1">
    <citation type="submission" date="2021-02" db="EMBL/GenBank/DDBJ databases">
        <authorList>
            <person name="Nowell W R."/>
        </authorList>
    </citation>
    <scope>NUCLEOTIDE SEQUENCE</scope>
</reference>
<dbReference type="InterPro" id="IPR013517">
    <property type="entry name" value="FG-GAP"/>
</dbReference>
<proteinExistence type="predicted"/>
<dbReference type="Pfam" id="PF13517">
    <property type="entry name" value="FG-GAP_3"/>
    <property type="match status" value="2"/>
</dbReference>
<organism evidence="3 5">
    <name type="scientific">Rotaria magnacalcarata</name>
    <dbReference type="NCBI Taxonomy" id="392030"/>
    <lineage>
        <taxon>Eukaryota</taxon>
        <taxon>Metazoa</taxon>
        <taxon>Spiralia</taxon>
        <taxon>Gnathifera</taxon>
        <taxon>Rotifera</taxon>
        <taxon>Eurotatoria</taxon>
        <taxon>Bdelloidea</taxon>
        <taxon>Philodinida</taxon>
        <taxon>Philodinidae</taxon>
        <taxon>Rotaria</taxon>
    </lineage>
</organism>
<evidence type="ECO:0000313" key="6">
    <source>
        <dbReference type="Proteomes" id="UP000663866"/>
    </source>
</evidence>